<feature type="transmembrane region" description="Helical" evidence="7">
    <location>
        <begin position="311"/>
        <end position="332"/>
    </location>
</feature>
<reference evidence="9 10" key="1">
    <citation type="submission" date="2024-01" db="EMBL/GenBank/DDBJ databases">
        <title>Uliginosibacterium soil sp. nov.</title>
        <authorList>
            <person name="Lv Y."/>
        </authorList>
    </citation>
    <scope>NUCLEOTIDE SEQUENCE [LARGE SCALE GENOMIC DNA]</scope>
    <source>
        <strain evidence="9 10">H3</strain>
    </source>
</reference>
<evidence type="ECO:0000313" key="10">
    <source>
        <dbReference type="Proteomes" id="UP001331561"/>
    </source>
</evidence>
<comment type="caution">
    <text evidence="9">The sequence shown here is derived from an EMBL/GenBank/DDBJ whole genome shotgun (WGS) entry which is preliminary data.</text>
</comment>
<feature type="transmembrane region" description="Helical" evidence="7">
    <location>
        <begin position="82"/>
        <end position="99"/>
    </location>
</feature>
<dbReference type="EC" id="2.3.1.-" evidence="9"/>
<dbReference type="EMBL" id="JAYXHS010000001">
    <property type="protein sequence ID" value="MEC5384637.1"/>
    <property type="molecule type" value="Genomic_DNA"/>
</dbReference>
<evidence type="ECO:0000256" key="2">
    <source>
        <dbReference type="ARBA" id="ARBA00007400"/>
    </source>
</evidence>
<evidence type="ECO:0000256" key="6">
    <source>
        <dbReference type="ARBA" id="ARBA00023136"/>
    </source>
</evidence>
<dbReference type="RefSeq" id="WP_327597609.1">
    <property type="nucleotide sequence ID" value="NZ_JAYXHS010000001.1"/>
</dbReference>
<dbReference type="Pfam" id="PF01757">
    <property type="entry name" value="Acyl_transf_3"/>
    <property type="match status" value="1"/>
</dbReference>
<feature type="transmembrane region" description="Helical" evidence="7">
    <location>
        <begin position="135"/>
        <end position="154"/>
    </location>
</feature>
<keyword evidence="10" id="KW-1185">Reference proteome</keyword>
<feature type="transmembrane region" description="Helical" evidence="7">
    <location>
        <begin position="252"/>
        <end position="270"/>
    </location>
</feature>
<sequence length="343" mass="37974">MSRTGSVDVIRLIAIFAVIVIHTEPFNHSALPGSVFDAGLVINQLARFAVPCFFILSGFFWARKFGETESPLPPSRKMAQRIATLLICWSLIYLLPTNIEQVAKAGFAGIPALMHDRIAELLARPVTLLLQSTKAHLWFLVSLLWCVAISAVMLELKLRSGLIALALILFTVGLMGGAYADTPIGFHIHFNFREGPFFGLVFFVTGYVLQRIGPRTSWLPYGLAITAAGAILQLLEIQLLHHYWASNMWHDFVAATWLYGLGVAMIGLSGTRLLDAPALSRIGPLVLGIYAIHAIFVDVLKIADERFASSFWWNCAYPVAVFLLSTLAAFVLSRYRVSRRLVT</sequence>
<evidence type="ECO:0000256" key="5">
    <source>
        <dbReference type="ARBA" id="ARBA00022989"/>
    </source>
</evidence>
<keyword evidence="6 7" id="KW-0472">Membrane</keyword>
<feature type="transmembrane region" description="Helical" evidence="7">
    <location>
        <begin position="45"/>
        <end position="62"/>
    </location>
</feature>
<feature type="transmembrane region" description="Helical" evidence="7">
    <location>
        <begin position="161"/>
        <end position="180"/>
    </location>
</feature>
<keyword evidence="5 7" id="KW-1133">Transmembrane helix</keyword>
<dbReference type="PANTHER" id="PTHR40074">
    <property type="entry name" value="O-ACETYLTRANSFERASE WECH"/>
    <property type="match status" value="1"/>
</dbReference>
<feature type="transmembrane region" description="Helical" evidence="7">
    <location>
        <begin position="9"/>
        <end position="25"/>
    </location>
</feature>
<dbReference type="InterPro" id="IPR002656">
    <property type="entry name" value="Acyl_transf_3_dom"/>
</dbReference>
<keyword evidence="3" id="KW-1003">Cell membrane</keyword>
<keyword evidence="4 7" id="KW-0812">Transmembrane</keyword>
<feature type="transmembrane region" description="Helical" evidence="7">
    <location>
        <begin position="192"/>
        <end position="209"/>
    </location>
</feature>
<name>A0ABU6JZN6_9RHOO</name>
<keyword evidence="9" id="KW-0808">Transferase</keyword>
<proteinExistence type="inferred from homology"/>
<gene>
    <name evidence="9" type="ORF">VVD49_02825</name>
</gene>
<keyword evidence="9" id="KW-0012">Acyltransferase</keyword>
<feature type="transmembrane region" description="Helical" evidence="7">
    <location>
        <begin position="282"/>
        <end position="299"/>
    </location>
</feature>
<evidence type="ECO:0000256" key="3">
    <source>
        <dbReference type="ARBA" id="ARBA00022475"/>
    </source>
</evidence>
<evidence type="ECO:0000256" key="4">
    <source>
        <dbReference type="ARBA" id="ARBA00022692"/>
    </source>
</evidence>
<evidence type="ECO:0000259" key="8">
    <source>
        <dbReference type="Pfam" id="PF01757"/>
    </source>
</evidence>
<feature type="domain" description="Acyltransferase 3" evidence="8">
    <location>
        <begin position="6"/>
        <end position="332"/>
    </location>
</feature>
<comment type="subcellular location">
    <subcellularLocation>
        <location evidence="1">Cell membrane</location>
        <topology evidence="1">Multi-pass membrane protein</topology>
    </subcellularLocation>
</comment>
<dbReference type="Proteomes" id="UP001331561">
    <property type="component" value="Unassembled WGS sequence"/>
</dbReference>
<evidence type="ECO:0000256" key="7">
    <source>
        <dbReference type="SAM" id="Phobius"/>
    </source>
</evidence>
<dbReference type="GO" id="GO:0016746">
    <property type="term" value="F:acyltransferase activity"/>
    <property type="evidence" value="ECO:0007669"/>
    <property type="project" value="UniProtKB-KW"/>
</dbReference>
<protein>
    <submittedName>
        <fullName evidence="9">Acyltransferase</fullName>
        <ecNumber evidence="9">2.3.1.-</ecNumber>
    </submittedName>
</protein>
<dbReference type="PANTHER" id="PTHR40074:SF2">
    <property type="entry name" value="O-ACETYLTRANSFERASE WECH"/>
    <property type="match status" value="1"/>
</dbReference>
<feature type="transmembrane region" description="Helical" evidence="7">
    <location>
        <begin position="221"/>
        <end position="240"/>
    </location>
</feature>
<evidence type="ECO:0000256" key="1">
    <source>
        <dbReference type="ARBA" id="ARBA00004651"/>
    </source>
</evidence>
<organism evidence="9 10">
    <name type="scientific">Uliginosibacterium silvisoli</name>
    <dbReference type="NCBI Taxonomy" id="3114758"/>
    <lineage>
        <taxon>Bacteria</taxon>
        <taxon>Pseudomonadati</taxon>
        <taxon>Pseudomonadota</taxon>
        <taxon>Betaproteobacteria</taxon>
        <taxon>Rhodocyclales</taxon>
        <taxon>Zoogloeaceae</taxon>
        <taxon>Uliginosibacterium</taxon>
    </lineage>
</organism>
<comment type="similarity">
    <text evidence="2">Belongs to the acyltransferase 3 family.</text>
</comment>
<evidence type="ECO:0000313" key="9">
    <source>
        <dbReference type="EMBL" id="MEC5384637.1"/>
    </source>
</evidence>
<accession>A0ABU6JZN6</accession>